<feature type="chain" id="PRO_5035834726" description="Cathepsin L" evidence="5">
    <location>
        <begin position="17"/>
        <end position="335"/>
    </location>
</feature>
<keyword evidence="3" id="KW-0378">Hydrolase</keyword>
<keyword evidence="5" id="KW-0732">Signal</keyword>
<dbReference type="OrthoDB" id="10253408at2759"/>
<dbReference type="InterPro" id="IPR038765">
    <property type="entry name" value="Papain-like_cys_pep_sf"/>
</dbReference>
<dbReference type="FunFam" id="3.90.70.10:FF:000006">
    <property type="entry name" value="Cathepsin S"/>
    <property type="match status" value="1"/>
</dbReference>
<dbReference type="AlphaFoldDB" id="A0A8S1CQ54"/>
<dbReference type="InterPro" id="IPR013128">
    <property type="entry name" value="Peptidase_C1A"/>
</dbReference>
<name>A0A8S1CQ54_9INSE</name>
<dbReference type="SMART" id="SM00645">
    <property type="entry name" value="Pept_C1"/>
    <property type="match status" value="1"/>
</dbReference>
<dbReference type="Gene3D" id="3.90.70.10">
    <property type="entry name" value="Cysteine proteinases"/>
    <property type="match status" value="1"/>
</dbReference>
<evidence type="ECO:0000256" key="4">
    <source>
        <dbReference type="ARBA" id="ARBA00022807"/>
    </source>
</evidence>
<evidence type="ECO:0000313" key="8">
    <source>
        <dbReference type="EMBL" id="CAB3370068.1"/>
    </source>
</evidence>
<evidence type="ECO:0008006" key="10">
    <source>
        <dbReference type="Google" id="ProtNLM"/>
    </source>
</evidence>
<dbReference type="Proteomes" id="UP000494165">
    <property type="component" value="Unassembled WGS sequence"/>
</dbReference>
<dbReference type="GO" id="GO:0008234">
    <property type="term" value="F:cysteine-type peptidase activity"/>
    <property type="evidence" value="ECO:0007669"/>
    <property type="project" value="UniProtKB-KW"/>
</dbReference>
<evidence type="ECO:0000256" key="1">
    <source>
        <dbReference type="ARBA" id="ARBA00008455"/>
    </source>
</evidence>
<dbReference type="PRINTS" id="PR00705">
    <property type="entry name" value="PAPAIN"/>
</dbReference>
<evidence type="ECO:0000256" key="3">
    <source>
        <dbReference type="ARBA" id="ARBA00022801"/>
    </source>
</evidence>
<dbReference type="CDD" id="cd02248">
    <property type="entry name" value="Peptidase_C1A"/>
    <property type="match status" value="1"/>
</dbReference>
<reference evidence="8 9" key="1">
    <citation type="submission" date="2020-04" db="EMBL/GenBank/DDBJ databases">
        <authorList>
            <person name="Alioto T."/>
            <person name="Alioto T."/>
            <person name="Gomez Garrido J."/>
        </authorList>
    </citation>
    <scope>NUCLEOTIDE SEQUENCE [LARGE SCALE GENOMIC DNA]</scope>
</reference>
<sequence>MKVLLILSFFALLCNARYDDVDIIKNWISFRENYFKTYGSRLEEIKQLRKFLDNAGIVKRHNARFEIGEVSYKLEINHFSDLAKHEFQEIYANYRPTTTNDNRIKGATYIRPHEVELPSSKDWRIFGAVTPMKDQGKCVSCWAFSTTGSLEGQQFRKTGDLVSLSEQNLIDCSGWLGNFGCSGGETDLAFQYAMSDGIDTEESYPYQGINGTCRYNASQIGATASGFMDIGRGDEDELQAAVATMGPVSVVINAKDSFRFYAEGVYYEPECSSKDEDLNHAVLVVGYGTDDKTGMDYWLVKNSWGTDWGEEGYAKMARNKDNNCGIATKARFPLV</sequence>
<dbReference type="PROSITE" id="PS00639">
    <property type="entry name" value="THIOL_PROTEASE_HIS"/>
    <property type="match status" value="1"/>
</dbReference>
<dbReference type="InterPro" id="IPR000668">
    <property type="entry name" value="Peptidase_C1A_C"/>
</dbReference>
<protein>
    <recommendedName>
        <fullName evidence="10">Cathepsin L</fullName>
    </recommendedName>
</protein>
<dbReference type="SUPFAM" id="SSF54001">
    <property type="entry name" value="Cysteine proteinases"/>
    <property type="match status" value="1"/>
</dbReference>
<feature type="domain" description="Peptidase C1A papain C-terminal" evidence="6">
    <location>
        <begin position="117"/>
        <end position="334"/>
    </location>
</feature>
<evidence type="ECO:0000313" key="9">
    <source>
        <dbReference type="Proteomes" id="UP000494165"/>
    </source>
</evidence>
<dbReference type="PANTHER" id="PTHR12411">
    <property type="entry name" value="CYSTEINE PROTEASE FAMILY C1-RELATED"/>
    <property type="match status" value="1"/>
</dbReference>
<dbReference type="Pfam" id="PF08246">
    <property type="entry name" value="Inhibitor_I29"/>
    <property type="match status" value="1"/>
</dbReference>
<accession>A0A8S1CQ54</accession>
<feature type="signal peptide" evidence="5">
    <location>
        <begin position="1"/>
        <end position="16"/>
    </location>
</feature>
<evidence type="ECO:0000259" key="6">
    <source>
        <dbReference type="SMART" id="SM00645"/>
    </source>
</evidence>
<organism evidence="8 9">
    <name type="scientific">Cloeon dipterum</name>
    <dbReference type="NCBI Taxonomy" id="197152"/>
    <lineage>
        <taxon>Eukaryota</taxon>
        <taxon>Metazoa</taxon>
        <taxon>Ecdysozoa</taxon>
        <taxon>Arthropoda</taxon>
        <taxon>Hexapoda</taxon>
        <taxon>Insecta</taxon>
        <taxon>Pterygota</taxon>
        <taxon>Palaeoptera</taxon>
        <taxon>Ephemeroptera</taxon>
        <taxon>Pisciforma</taxon>
        <taxon>Baetidae</taxon>
        <taxon>Cloeon</taxon>
    </lineage>
</organism>
<keyword evidence="4" id="KW-0788">Thiol protease</keyword>
<dbReference type="InterPro" id="IPR013201">
    <property type="entry name" value="Prot_inhib_I29"/>
</dbReference>
<dbReference type="Pfam" id="PF00112">
    <property type="entry name" value="Peptidase_C1"/>
    <property type="match status" value="1"/>
</dbReference>
<feature type="domain" description="Cathepsin propeptide inhibitor" evidence="7">
    <location>
        <begin position="27"/>
        <end position="87"/>
    </location>
</feature>
<comment type="similarity">
    <text evidence="1">Belongs to the peptidase C1 family.</text>
</comment>
<keyword evidence="9" id="KW-1185">Reference proteome</keyword>
<proteinExistence type="inferred from homology"/>
<evidence type="ECO:0000256" key="5">
    <source>
        <dbReference type="SAM" id="SignalP"/>
    </source>
</evidence>
<evidence type="ECO:0000256" key="2">
    <source>
        <dbReference type="ARBA" id="ARBA00022670"/>
    </source>
</evidence>
<comment type="caution">
    <text evidence="8">The sequence shown here is derived from an EMBL/GenBank/DDBJ whole genome shotgun (WGS) entry which is preliminary data.</text>
</comment>
<gene>
    <name evidence="8" type="ORF">CLODIP_2_CD12094</name>
</gene>
<dbReference type="GO" id="GO:0006508">
    <property type="term" value="P:proteolysis"/>
    <property type="evidence" value="ECO:0007669"/>
    <property type="project" value="UniProtKB-KW"/>
</dbReference>
<keyword evidence="2" id="KW-0645">Protease</keyword>
<dbReference type="EMBL" id="CADEPI010000050">
    <property type="protein sequence ID" value="CAB3370068.1"/>
    <property type="molecule type" value="Genomic_DNA"/>
</dbReference>
<evidence type="ECO:0000259" key="7">
    <source>
        <dbReference type="SMART" id="SM00848"/>
    </source>
</evidence>
<dbReference type="SMART" id="SM00848">
    <property type="entry name" value="Inhibitor_I29"/>
    <property type="match status" value="1"/>
</dbReference>
<dbReference type="InterPro" id="IPR039417">
    <property type="entry name" value="Peptidase_C1A_papain-like"/>
</dbReference>
<dbReference type="InterPro" id="IPR025660">
    <property type="entry name" value="Pept_his_AS"/>
</dbReference>